<dbReference type="Proteomes" id="UP000274358">
    <property type="component" value="Unassembled WGS sequence"/>
</dbReference>
<keyword evidence="1" id="KW-0732">Signal</keyword>
<reference evidence="2 3" key="1">
    <citation type="submission" date="2018-12" db="EMBL/GenBank/DDBJ databases">
        <title>Dyella dinghuensis sp. nov. DHOA06 and Dyella choica sp. nov. 4M-K27, isolated from forest soil.</title>
        <authorList>
            <person name="Qiu L.-H."/>
            <person name="Gao Z.-H."/>
        </authorList>
    </citation>
    <scope>NUCLEOTIDE SEQUENCE [LARGE SCALE GENOMIC DNA]</scope>
    <source>
        <strain evidence="2 3">4M-K27</strain>
    </source>
</reference>
<comment type="caution">
    <text evidence="2">The sequence shown here is derived from an EMBL/GenBank/DDBJ whole genome shotgun (WGS) entry which is preliminary data.</text>
</comment>
<dbReference type="EMBL" id="RYYV01000007">
    <property type="protein sequence ID" value="RUL75275.1"/>
    <property type="molecule type" value="Genomic_DNA"/>
</dbReference>
<gene>
    <name evidence="2" type="ORF">EKH80_11120</name>
</gene>
<accession>A0A432M687</accession>
<organism evidence="2 3">
    <name type="scientific">Dyella choica</name>
    <dbReference type="NCBI Taxonomy" id="1927959"/>
    <lineage>
        <taxon>Bacteria</taxon>
        <taxon>Pseudomonadati</taxon>
        <taxon>Pseudomonadota</taxon>
        <taxon>Gammaproteobacteria</taxon>
        <taxon>Lysobacterales</taxon>
        <taxon>Rhodanobacteraceae</taxon>
        <taxon>Dyella</taxon>
    </lineage>
</organism>
<dbReference type="AlphaFoldDB" id="A0A432M687"/>
<evidence type="ECO:0000313" key="3">
    <source>
        <dbReference type="Proteomes" id="UP000274358"/>
    </source>
</evidence>
<proteinExistence type="predicted"/>
<name>A0A432M687_9GAMM</name>
<feature type="signal peptide" evidence="1">
    <location>
        <begin position="1"/>
        <end position="22"/>
    </location>
</feature>
<sequence length="125" mass="13390">MKCMTKATCAMAIAMLCLNSYAGPTYSACVVGTDIGARVADRITFLEAGTNADKTKFRVGFHDKDGLGYLEAPSDPGYGLDTPSGRMTFNLLKEAAKEDEQIIIWCSGNGVTGAMIDYEGDSRPF</sequence>
<evidence type="ECO:0000313" key="2">
    <source>
        <dbReference type="EMBL" id="RUL75275.1"/>
    </source>
</evidence>
<feature type="chain" id="PRO_5019303346" evidence="1">
    <location>
        <begin position="23"/>
        <end position="125"/>
    </location>
</feature>
<evidence type="ECO:0000256" key="1">
    <source>
        <dbReference type="SAM" id="SignalP"/>
    </source>
</evidence>
<keyword evidence="3" id="KW-1185">Reference proteome</keyword>
<dbReference type="RefSeq" id="WP_126684834.1">
    <property type="nucleotide sequence ID" value="NZ_RYYV01000007.1"/>
</dbReference>
<protein>
    <submittedName>
        <fullName evidence="2">Uncharacterized protein</fullName>
    </submittedName>
</protein>